<feature type="region of interest" description="Disordered" evidence="1">
    <location>
        <begin position="80"/>
        <end position="99"/>
    </location>
</feature>
<gene>
    <name evidence="2" type="ORF">NPIL_560541</name>
</gene>
<dbReference type="AlphaFoldDB" id="A0A8X6N4F0"/>
<accession>A0A8X6N4F0</accession>
<dbReference type="OrthoDB" id="10304738at2759"/>
<evidence type="ECO:0000256" key="1">
    <source>
        <dbReference type="SAM" id="MobiDB-lite"/>
    </source>
</evidence>
<proteinExistence type="predicted"/>
<keyword evidence="3" id="KW-1185">Reference proteome</keyword>
<sequence length="116" mass="12891">MHDANSVCRQGGQRITAHGAYGEVSEPIQLVVVRAGRKSSRICAGVRSDFRTARIPRVRTLFLAQAGCGCSRSIVPSRTPPLIRPPELPDFSGQPPTLLQKRGKFPYPYFYAWNSY</sequence>
<comment type="caution">
    <text evidence="2">The sequence shown here is derived from an EMBL/GenBank/DDBJ whole genome shotgun (WGS) entry which is preliminary data.</text>
</comment>
<dbReference type="Proteomes" id="UP000887013">
    <property type="component" value="Unassembled WGS sequence"/>
</dbReference>
<organism evidence="2 3">
    <name type="scientific">Nephila pilipes</name>
    <name type="common">Giant wood spider</name>
    <name type="synonym">Nephila maculata</name>
    <dbReference type="NCBI Taxonomy" id="299642"/>
    <lineage>
        <taxon>Eukaryota</taxon>
        <taxon>Metazoa</taxon>
        <taxon>Ecdysozoa</taxon>
        <taxon>Arthropoda</taxon>
        <taxon>Chelicerata</taxon>
        <taxon>Arachnida</taxon>
        <taxon>Araneae</taxon>
        <taxon>Araneomorphae</taxon>
        <taxon>Entelegynae</taxon>
        <taxon>Araneoidea</taxon>
        <taxon>Nephilidae</taxon>
        <taxon>Nephila</taxon>
    </lineage>
</organism>
<name>A0A8X6N4F0_NEPPI</name>
<dbReference type="EMBL" id="BMAW01005176">
    <property type="protein sequence ID" value="GFS92945.1"/>
    <property type="molecule type" value="Genomic_DNA"/>
</dbReference>
<protein>
    <submittedName>
        <fullName evidence="2">Uncharacterized protein</fullName>
    </submittedName>
</protein>
<evidence type="ECO:0000313" key="2">
    <source>
        <dbReference type="EMBL" id="GFS92945.1"/>
    </source>
</evidence>
<reference evidence="2" key="1">
    <citation type="submission" date="2020-08" db="EMBL/GenBank/DDBJ databases">
        <title>Multicomponent nature underlies the extraordinary mechanical properties of spider dragline silk.</title>
        <authorList>
            <person name="Kono N."/>
            <person name="Nakamura H."/>
            <person name="Mori M."/>
            <person name="Yoshida Y."/>
            <person name="Ohtoshi R."/>
            <person name="Malay A.D."/>
            <person name="Moran D.A.P."/>
            <person name="Tomita M."/>
            <person name="Numata K."/>
            <person name="Arakawa K."/>
        </authorList>
    </citation>
    <scope>NUCLEOTIDE SEQUENCE</scope>
</reference>
<evidence type="ECO:0000313" key="3">
    <source>
        <dbReference type="Proteomes" id="UP000887013"/>
    </source>
</evidence>